<dbReference type="PANTHER" id="PTHR43182">
    <property type="entry name" value="COBALT-PRECORRIN-6B C(15)-METHYLTRANSFERASE (DECARBOXYLATING)"/>
    <property type="match status" value="1"/>
</dbReference>
<name>A0A0N9I589_9PSEU</name>
<evidence type="ECO:0000256" key="4">
    <source>
        <dbReference type="ARBA" id="ARBA00022679"/>
    </source>
</evidence>
<keyword evidence="4 7" id="KW-0808">Transferase</keyword>
<dbReference type="InterPro" id="IPR000878">
    <property type="entry name" value="4pyrrol_Mease"/>
</dbReference>
<dbReference type="KEGG" id="kphy:AOZ06_33210"/>
<evidence type="ECO:0000313" key="8">
    <source>
        <dbReference type="Proteomes" id="UP000063699"/>
    </source>
</evidence>
<accession>A0A0N9I589</accession>
<dbReference type="GO" id="GO:0032259">
    <property type="term" value="P:methylation"/>
    <property type="evidence" value="ECO:0007669"/>
    <property type="project" value="UniProtKB-KW"/>
</dbReference>
<dbReference type="AlphaFoldDB" id="A0A0N9I589"/>
<protein>
    <submittedName>
        <fullName evidence="7">Precorrin-6Y C5,15-methyltransferase</fullName>
    </submittedName>
</protein>
<keyword evidence="3 7" id="KW-0489">Methyltransferase</keyword>
<dbReference type="Proteomes" id="UP000063699">
    <property type="component" value="Chromosome"/>
</dbReference>
<keyword evidence="5" id="KW-0949">S-adenosyl-L-methionine</keyword>
<dbReference type="SUPFAM" id="SSF53790">
    <property type="entry name" value="Tetrapyrrole methylase"/>
    <property type="match status" value="1"/>
</dbReference>
<dbReference type="InterPro" id="IPR029063">
    <property type="entry name" value="SAM-dependent_MTases_sf"/>
</dbReference>
<dbReference type="InterPro" id="IPR012818">
    <property type="entry name" value="CbiE"/>
</dbReference>
<sequence>MTVTVIGVDGKTLPAGASAALDEADLVVGLRRQLDAHAPERARTVELGSIESVLTDLTVAAHAVVLADGDPGFFGLVRTLRENNVRLTVLPAVSGVQRLLAGVGRPSDDVTVVNADDGNAGRAVNVCRARPAVAVLGMGPAELARELRGWRRTLVVAEDLGGPDEKVSTVDAGEAGTRTWRDPSVVLCLAEAERVPPRGWIAGAQPLTGGWALPEDEFAHRDGLVSSAELRAIALARLAPAPGTLVWDVGAGSGATAVECARLGSAALAVERDPMQCLRILANSSKYGVDVRVVEAELLAAISGLPKPDAVFIGGGGEAVVRACTTVEASRVVVALASIDRVAPTRQALQAADYRVDGCQLSAARLAEHSDGATRLAAVDPVTVVWGVR</sequence>
<dbReference type="OrthoDB" id="9787825at2"/>
<reference evidence="7 8" key="1">
    <citation type="submission" date="2015-07" db="EMBL/GenBank/DDBJ databases">
        <title>Genome sequencing of Kibdelosporangium phytohabitans.</title>
        <authorList>
            <person name="Qin S."/>
            <person name="Xing K."/>
        </authorList>
    </citation>
    <scope>NUCLEOTIDE SEQUENCE [LARGE SCALE GENOMIC DNA]</scope>
    <source>
        <strain evidence="7 8">KLBMP1111</strain>
    </source>
</reference>
<dbReference type="SUPFAM" id="SSF53335">
    <property type="entry name" value="S-adenosyl-L-methionine-dependent methyltransferases"/>
    <property type="match status" value="1"/>
</dbReference>
<dbReference type="UniPathway" id="UPA00148"/>
<dbReference type="GO" id="GO:0008276">
    <property type="term" value="F:protein methyltransferase activity"/>
    <property type="evidence" value="ECO:0007669"/>
    <property type="project" value="InterPro"/>
</dbReference>
<gene>
    <name evidence="7" type="ORF">AOZ06_33210</name>
</gene>
<dbReference type="PANTHER" id="PTHR43182:SF1">
    <property type="entry name" value="COBALT-PRECORRIN-7 C(5)-METHYLTRANSFERASE"/>
    <property type="match status" value="1"/>
</dbReference>
<dbReference type="Pfam" id="PF00590">
    <property type="entry name" value="TP_methylase"/>
    <property type="match status" value="1"/>
</dbReference>
<dbReference type="GO" id="GO:0009236">
    <property type="term" value="P:cobalamin biosynthetic process"/>
    <property type="evidence" value="ECO:0007669"/>
    <property type="project" value="UniProtKB-UniPathway"/>
</dbReference>
<keyword evidence="2" id="KW-0169">Cobalamin biosynthesis</keyword>
<comment type="pathway">
    <text evidence="1">Cofactor biosynthesis; adenosylcobalamin biosynthesis.</text>
</comment>
<keyword evidence="8" id="KW-1185">Reference proteome</keyword>
<evidence type="ECO:0000256" key="2">
    <source>
        <dbReference type="ARBA" id="ARBA00022573"/>
    </source>
</evidence>
<organism evidence="7 8">
    <name type="scientific">Kibdelosporangium phytohabitans</name>
    <dbReference type="NCBI Taxonomy" id="860235"/>
    <lineage>
        <taxon>Bacteria</taxon>
        <taxon>Bacillati</taxon>
        <taxon>Actinomycetota</taxon>
        <taxon>Actinomycetes</taxon>
        <taxon>Pseudonocardiales</taxon>
        <taxon>Pseudonocardiaceae</taxon>
        <taxon>Kibdelosporangium</taxon>
    </lineage>
</organism>
<dbReference type="Gene3D" id="3.40.1010.10">
    <property type="entry name" value="Cobalt-precorrin-4 Transmethylase, Domain 1"/>
    <property type="match status" value="1"/>
</dbReference>
<dbReference type="STRING" id="860235.AOZ06_33210"/>
<dbReference type="CDD" id="cd11644">
    <property type="entry name" value="Precorrin-6Y-MT"/>
    <property type="match status" value="1"/>
</dbReference>
<dbReference type="InterPro" id="IPR035996">
    <property type="entry name" value="4pyrrol_Methylase_sf"/>
</dbReference>
<evidence type="ECO:0000259" key="6">
    <source>
        <dbReference type="Pfam" id="PF00590"/>
    </source>
</evidence>
<evidence type="ECO:0000256" key="1">
    <source>
        <dbReference type="ARBA" id="ARBA00004953"/>
    </source>
</evidence>
<evidence type="ECO:0000313" key="7">
    <source>
        <dbReference type="EMBL" id="ALG15240.1"/>
    </source>
</evidence>
<proteinExistence type="predicted"/>
<evidence type="ECO:0000256" key="3">
    <source>
        <dbReference type="ARBA" id="ARBA00022603"/>
    </source>
</evidence>
<dbReference type="InterPro" id="IPR050714">
    <property type="entry name" value="Cobalamin_biosynth_MTase"/>
</dbReference>
<dbReference type="EMBL" id="CP012752">
    <property type="protein sequence ID" value="ALG15240.1"/>
    <property type="molecule type" value="Genomic_DNA"/>
</dbReference>
<dbReference type="Gene3D" id="3.40.50.150">
    <property type="entry name" value="Vaccinia Virus protein VP39"/>
    <property type="match status" value="1"/>
</dbReference>
<feature type="domain" description="Tetrapyrrole methylase" evidence="6">
    <location>
        <begin position="12"/>
        <end position="174"/>
    </location>
</feature>
<dbReference type="InterPro" id="IPR014777">
    <property type="entry name" value="4pyrrole_Mease_sub1"/>
</dbReference>
<evidence type="ECO:0000256" key="5">
    <source>
        <dbReference type="ARBA" id="ARBA00022691"/>
    </source>
</evidence>